<dbReference type="Proteomes" id="UP001500784">
    <property type="component" value="Unassembled WGS sequence"/>
</dbReference>
<keyword evidence="17" id="KW-1185">Reference proteome</keyword>
<evidence type="ECO:0000256" key="8">
    <source>
        <dbReference type="ARBA" id="ARBA00022723"/>
    </source>
</evidence>
<dbReference type="CDD" id="cd07182">
    <property type="entry name" value="RNase_HII_bacteria_HII_like"/>
    <property type="match status" value="1"/>
</dbReference>
<dbReference type="InterPro" id="IPR036397">
    <property type="entry name" value="RNaseH_sf"/>
</dbReference>
<dbReference type="PROSITE" id="PS51975">
    <property type="entry name" value="RNASE_H_2"/>
    <property type="match status" value="1"/>
</dbReference>
<evidence type="ECO:0000256" key="3">
    <source>
        <dbReference type="ARBA" id="ARBA00004065"/>
    </source>
</evidence>
<keyword evidence="6" id="KW-0963">Cytoplasm</keyword>
<evidence type="ECO:0000256" key="11">
    <source>
        <dbReference type="ARBA" id="ARBA00023211"/>
    </source>
</evidence>
<evidence type="ECO:0000256" key="7">
    <source>
        <dbReference type="ARBA" id="ARBA00022722"/>
    </source>
</evidence>
<dbReference type="InterPro" id="IPR022898">
    <property type="entry name" value="RNase_HII"/>
</dbReference>
<evidence type="ECO:0000256" key="10">
    <source>
        <dbReference type="ARBA" id="ARBA00022801"/>
    </source>
</evidence>
<evidence type="ECO:0000256" key="6">
    <source>
        <dbReference type="ARBA" id="ARBA00022490"/>
    </source>
</evidence>
<dbReference type="NCBIfam" id="NF000595">
    <property type="entry name" value="PRK00015.1-3"/>
    <property type="match status" value="1"/>
</dbReference>
<dbReference type="Pfam" id="PF01351">
    <property type="entry name" value="RNase_HII"/>
    <property type="match status" value="1"/>
</dbReference>
<comment type="subcellular location">
    <subcellularLocation>
        <location evidence="4">Cytoplasm</location>
    </subcellularLocation>
</comment>
<dbReference type="SUPFAM" id="SSF53098">
    <property type="entry name" value="Ribonuclease H-like"/>
    <property type="match status" value="1"/>
</dbReference>
<reference evidence="17" key="1">
    <citation type="journal article" date="2019" name="Int. J. Syst. Evol. Microbiol.">
        <title>The Global Catalogue of Microorganisms (GCM) 10K type strain sequencing project: providing services to taxonomists for standard genome sequencing and annotation.</title>
        <authorList>
            <consortium name="The Broad Institute Genomics Platform"/>
            <consortium name="The Broad Institute Genome Sequencing Center for Infectious Disease"/>
            <person name="Wu L."/>
            <person name="Ma J."/>
        </authorList>
    </citation>
    <scope>NUCLEOTIDE SEQUENCE [LARGE SCALE GENOMIC DNA]</scope>
    <source>
        <strain evidence="17">JCM 13316</strain>
    </source>
</reference>
<feature type="domain" description="RNase H type-2" evidence="15">
    <location>
        <begin position="47"/>
        <end position="259"/>
    </location>
</feature>
<dbReference type="InterPro" id="IPR001352">
    <property type="entry name" value="RNase_HII/HIII"/>
</dbReference>
<feature type="region of interest" description="Disordered" evidence="14">
    <location>
        <begin position="1"/>
        <end position="33"/>
    </location>
</feature>
<keyword evidence="11" id="KW-0464">Manganese</keyword>
<evidence type="ECO:0000313" key="16">
    <source>
        <dbReference type="EMBL" id="GAA1904360.1"/>
    </source>
</evidence>
<dbReference type="InterPro" id="IPR024567">
    <property type="entry name" value="RNase_HII/HIII_dom"/>
</dbReference>
<evidence type="ECO:0000256" key="9">
    <source>
        <dbReference type="ARBA" id="ARBA00022759"/>
    </source>
</evidence>
<comment type="catalytic activity">
    <reaction evidence="1 12 13">
        <text>Endonucleolytic cleavage to 5'-phosphomonoester.</text>
        <dbReference type="EC" id="3.1.26.4"/>
    </reaction>
</comment>
<dbReference type="InterPro" id="IPR012337">
    <property type="entry name" value="RNaseH-like_sf"/>
</dbReference>
<feature type="binding site" evidence="12">
    <location>
        <position position="53"/>
    </location>
    <ligand>
        <name>a divalent metal cation</name>
        <dbReference type="ChEBI" id="CHEBI:60240"/>
    </ligand>
</feature>
<evidence type="ECO:0000256" key="13">
    <source>
        <dbReference type="RuleBase" id="RU003515"/>
    </source>
</evidence>
<name>A0ABP5A5V4_9MICC</name>
<evidence type="ECO:0000256" key="1">
    <source>
        <dbReference type="ARBA" id="ARBA00000077"/>
    </source>
</evidence>
<evidence type="ECO:0000313" key="17">
    <source>
        <dbReference type="Proteomes" id="UP001500784"/>
    </source>
</evidence>
<evidence type="ECO:0000256" key="4">
    <source>
        <dbReference type="ARBA" id="ARBA00004496"/>
    </source>
</evidence>
<evidence type="ECO:0000256" key="12">
    <source>
        <dbReference type="PROSITE-ProRule" id="PRU01319"/>
    </source>
</evidence>
<comment type="similarity">
    <text evidence="5 13">Belongs to the RNase HII family.</text>
</comment>
<dbReference type="EMBL" id="BAAALV010000001">
    <property type="protein sequence ID" value="GAA1904360.1"/>
    <property type="molecule type" value="Genomic_DNA"/>
</dbReference>
<evidence type="ECO:0000256" key="5">
    <source>
        <dbReference type="ARBA" id="ARBA00007383"/>
    </source>
</evidence>
<accession>A0ABP5A5V4</accession>
<feature type="binding site" evidence="12">
    <location>
        <position position="54"/>
    </location>
    <ligand>
        <name>a divalent metal cation</name>
        <dbReference type="ChEBI" id="CHEBI:60240"/>
    </ligand>
</feature>
<keyword evidence="9 12" id="KW-0255">Endonuclease</keyword>
<proteinExistence type="inferred from homology"/>
<keyword evidence="7 12" id="KW-0540">Nuclease</keyword>
<comment type="function">
    <text evidence="3 13">Endonuclease that specifically degrades the RNA of RNA-DNA hybrids.</text>
</comment>
<evidence type="ECO:0000256" key="2">
    <source>
        <dbReference type="ARBA" id="ARBA00001946"/>
    </source>
</evidence>
<evidence type="ECO:0000256" key="14">
    <source>
        <dbReference type="SAM" id="MobiDB-lite"/>
    </source>
</evidence>
<dbReference type="RefSeq" id="WP_420831114.1">
    <property type="nucleotide sequence ID" value="NZ_BAAALV010000001.1"/>
</dbReference>
<dbReference type="Gene3D" id="3.30.420.10">
    <property type="entry name" value="Ribonuclease H-like superfamily/Ribonuclease H"/>
    <property type="match status" value="1"/>
</dbReference>
<keyword evidence="10 12" id="KW-0378">Hydrolase</keyword>
<dbReference type="PANTHER" id="PTHR10954">
    <property type="entry name" value="RIBONUCLEASE H2 SUBUNIT A"/>
    <property type="match status" value="1"/>
</dbReference>
<dbReference type="PANTHER" id="PTHR10954:SF18">
    <property type="entry name" value="RIBONUCLEASE HII"/>
    <property type="match status" value="1"/>
</dbReference>
<comment type="cofactor">
    <cofactor evidence="12">
        <name>Mn(2+)</name>
        <dbReference type="ChEBI" id="CHEBI:29035"/>
    </cofactor>
    <cofactor evidence="12">
        <name>Mg(2+)</name>
        <dbReference type="ChEBI" id="CHEBI:18420"/>
    </cofactor>
    <text evidence="12">Manganese or magnesium. Binds 1 divalent metal ion per monomer in the absence of substrate. May bind a second metal ion after substrate binding.</text>
</comment>
<dbReference type="EC" id="3.1.26.4" evidence="13"/>
<gene>
    <name evidence="16" type="ORF">GCM10009688_05600</name>
</gene>
<comment type="caution">
    <text evidence="16">The sequence shown here is derived from an EMBL/GenBank/DDBJ whole genome shotgun (WGS) entry which is preliminary data.</text>
</comment>
<keyword evidence="8 12" id="KW-0479">Metal-binding</keyword>
<evidence type="ECO:0000259" key="15">
    <source>
        <dbReference type="PROSITE" id="PS51975"/>
    </source>
</evidence>
<sequence>MTSQQGEALRIPAGATAAKPARSPRTRTSPKAPTLRYERSFAALGHRVLAGCDEVGRGALAGPVSVGLVAVQLESVRALKGVRDSKLLTPADRQALVPQIKKWCPAWGVGHASAAEIDLLGLMGALRLAGTRAWTQVCETLTPDVVLLDGNHNWLSPEMQASLFDEPVEEEDVACTAPVHTRIKADMTCLSVAAASVLAKVERDTMMVEYAAQHPAYGWEINKGYATEAHRAAIDTLGPSPLHRLSWRLGTARSPQDGPAQGPLGG</sequence>
<protein>
    <recommendedName>
        <fullName evidence="13">Ribonuclease</fullName>
        <ecNumber evidence="13">3.1.26.4</ecNumber>
    </recommendedName>
</protein>
<feature type="binding site" evidence="12">
    <location>
        <position position="149"/>
    </location>
    <ligand>
        <name>a divalent metal cation</name>
        <dbReference type="ChEBI" id="CHEBI:60240"/>
    </ligand>
</feature>
<comment type="cofactor">
    <cofactor evidence="2">
        <name>Mg(2+)</name>
        <dbReference type="ChEBI" id="CHEBI:18420"/>
    </cofactor>
</comment>
<organism evidence="16 17">
    <name type="scientific">Arthrobacter gandavensis</name>
    <dbReference type="NCBI Taxonomy" id="169960"/>
    <lineage>
        <taxon>Bacteria</taxon>
        <taxon>Bacillati</taxon>
        <taxon>Actinomycetota</taxon>
        <taxon>Actinomycetes</taxon>
        <taxon>Micrococcales</taxon>
        <taxon>Micrococcaceae</taxon>
        <taxon>Arthrobacter</taxon>
    </lineage>
</organism>